<dbReference type="InterPro" id="IPR000014">
    <property type="entry name" value="PAS"/>
</dbReference>
<evidence type="ECO:0000256" key="7">
    <source>
        <dbReference type="PROSITE-ProRule" id="PRU00169"/>
    </source>
</evidence>
<dbReference type="SUPFAM" id="SSF47384">
    <property type="entry name" value="Homodimeric domain of signal transducing histidine kinase"/>
    <property type="match status" value="1"/>
</dbReference>
<evidence type="ECO:0000259" key="10">
    <source>
        <dbReference type="PROSITE" id="PS50110"/>
    </source>
</evidence>
<feature type="modified residue" description="4-aspartylphosphate" evidence="7">
    <location>
        <position position="468"/>
    </location>
</feature>
<evidence type="ECO:0000256" key="6">
    <source>
        <dbReference type="ARBA" id="ARBA00022777"/>
    </source>
</evidence>
<dbReference type="GO" id="GO:0009927">
    <property type="term" value="F:histidine phosphotransfer kinase activity"/>
    <property type="evidence" value="ECO:0007669"/>
    <property type="project" value="TreeGrafter"/>
</dbReference>
<dbReference type="InterPro" id="IPR004358">
    <property type="entry name" value="Sig_transdc_His_kin-like_C"/>
</dbReference>
<dbReference type="Gene3D" id="3.30.565.10">
    <property type="entry name" value="Histidine kinase-like ATPase, C-terminal domain"/>
    <property type="match status" value="1"/>
</dbReference>
<dbReference type="InterPro" id="IPR000700">
    <property type="entry name" value="PAS-assoc_C"/>
</dbReference>
<dbReference type="SMART" id="SM00091">
    <property type="entry name" value="PAS"/>
    <property type="match status" value="1"/>
</dbReference>
<keyword evidence="6" id="KW-0418">Kinase</keyword>
<dbReference type="PRINTS" id="PR00344">
    <property type="entry name" value="BCTRLSENSOR"/>
</dbReference>
<dbReference type="FunFam" id="3.30.565.10:FF:000006">
    <property type="entry name" value="Sensor histidine kinase WalK"/>
    <property type="match status" value="1"/>
</dbReference>
<dbReference type="InterPro" id="IPR001610">
    <property type="entry name" value="PAC"/>
</dbReference>
<dbReference type="CDD" id="cd17546">
    <property type="entry name" value="REC_hyHK_CKI1_RcsC-like"/>
    <property type="match status" value="1"/>
</dbReference>
<dbReference type="GO" id="GO:0000155">
    <property type="term" value="F:phosphorelay sensor kinase activity"/>
    <property type="evidence" value="ECO:0007669"/>
    <property type="project" value="InterPro"/>
</dbReference>
<comment type="catalytic activity">
    <reaction evidence="1">
        <text>ATP + protein L-histidine = ADP + protein N-phospho-L-histidine.</text>
        <dbReference type="EC" id="2.7.13.3"/>
    </reaction>
</comment>
<feature type="domain" description="PAS" evidence="11">
    <location>
        <begin position="29"/>
        <end position="99"/>
    </location>
</feature>
<dbReference type="PANTHER" id="PTHR43047">
    <property type="entry name" value="TWO-COMPONENT HISTIDINE PROTEIN KINASE"/>
    <property type="match status" value="1"/>
</dbReference>
<dbReference type="SUPFAM" id="SSF52172">
    <property type="entry name" value="CheY-like"/>
    <property type="match status" value="1"/>
</dbReference>
<evidence type="ECO:0000313" key="13">
    <source>
        <dbReference type="EMBL" id="TDP82893.1"/>
    </source>
</evidence>
<feature type="compositionally biased region" description="Low complexity" evidence="8">
    <location>
        <begin position="1"/>
        <end position="17"/>
    </location>
</feature>
<protein>
    <recommendedName>
        <fullName evidence="3">histidine kinase</fullName>
        <ecNumber evidence="3">2.7.13.3</ecNumber>
    </recommendedName>
</protein>
<dbReference type="GO" id="GO:0005886">
    <property type="term" value="C:plasma membrane"/>
    <property type="evidence" value="ECO:0007669"/>
    <property type="project" value="UniProtKB-SubCell"/>
</dbReference>
<dbReference type="SMART" id="SM00388">
    <property type="entry name" value="HisKA"/>
    <property type="match status" value="1"/>
</dbReference>
<sequence length="540" mass="58625">MSSLSSGVPGPSGVSAPFPHPPAPDRDAAEAPYQLIFEAAGIGMVRVSLRGRILEANPRFADIVGRRRTDLVGLHVQDITHPDDVSASRAHMEAAVHGHTAGYVTEKRYVRPDGQVVWASLNVAVLRDAQGEPVQFIAVVEDITARQQMQDAMNSARAAERASKAKTEFLSRMSHELRTPLNAMLGFAQLLRVDPRHPLHPDQRGKVDHIERAGAHLLAMLTDVLDLSRIEAGSLPMAIEPLPLSDVLDAAVALVSNQASDAQLHLVCTPPEPDLFVHGDAVRLRQILVNLLSNGVKYNQPGGRLMVEAMGLDREVVITVSDSGRGMNEAQLAHLFEPFNRLGAERTSIEGTGIGLVIVKRLVELMHGRIEVSSRQGAGTHFRVWLPRAEAPQDDDALATRPRTGFGALDDGMADGLTVLYAEDNVVNVELLRQVMRMRPQWHLDVATCGQEAIAMALSQPPDLLLLDMHLGDMNGLDVSDALALHARTAAIPRVALSADVMPDQISEARQRGFVEYLTKPLDVGKLLTLLDRCARGDAL</sequence>
<evidence type="ECO:0000259" key="11">
    <source>
        <dbReference type="PROSITE" id="PS50112"/>
    </source>
</evidence>
<accession>A0A4R6R9Z5</accession>
<dbReference type="InterPro" id="IPR003594">
    <property type="entry name" value="HATPase_dom"/>
</dbReference>
<dbReference type="EMBL" id="SNXW01000005">
    <property type="protein sequence ID" value="TDP82893.1"/>
    <property type="molecule type" value="Genomic_DNA"/>
</dbReference>
<dbReference type="CDD" id="cd00082">
    <property type="entry name" value="HisKA"/>
    <property type="match status" value="1"/>
</dbReference>
<feature type="domain" description="Response regulatory" evidence="10">
    <location>
        <begin position="418"/>
        <end position="535"/>
    </location>
</feature>
<keyword evidence="14" id="KW-1185">Reference proteome</keyword>
<dbReference type="SUPFAM" id="SSF55785">
    <property type="entry name" value="PYP-like sensor domain (PAS domain)"/>
    <property type="match status" value="1"/>
</dbReference>
<dbReference type="Proteomes" id="UP000294593">
    <property type="component" value="Unassembled WGS sequence"/>
</dbReference>
<evidence type="ECO:0000259" key="12">
    <source>
        <dbReference type="PROSITE" id="PS50113"/>
    </source>
</evidence>
<evidence type="ECO:0000259" key="9">
    <source>
        <dbReference type="PROSITE" id="PS50109"/>
    </source>
</evidence>
<evidence type="ECO:0000256" key="1">
    <source>
        <dbReference type="ARBA" id="ARBA00000085"/>
    </source>
</evidence>
<dbReference type="PROSITE" id="PS50112">
    <property type="entry name" value="PAS"/>
    <property type="match status" value="1"/>
</dbReference>
<gene>
    <name evidence="13" type="ORF">EV672_10580</name>
</gene>
<feature type="domain" description="Histidine kinase" evidence="9">
    <location>
        <begin position="172"/>
        <end position="390"/>
    </location>
</feature>
<dbReference type="PROSITE" id="PS50110">
    <property type="entry name" value="RESPONSE_REGULATORY"/>
    <property type="match status" value="1"/>
</dbReference>
<dbReference type="SUPFAM" id="SSF55874">
    <property type="entry name" value="ATPase domain of HSP90 chaperone/DNA topoisomerase II/histidine kinase"/>
    <property type="match status" value="1"/>
</dbReference>
<dbReference type="PROSITE" id="PS50109">
    <property type="entry name" value="HIS_KIN"/>
    <property type="match status" value="1"/>
</dbReference>
<comment type="subcellular location">
    <subcellularLocation>
        <location evidence="2">Cell inner membrane</location>
        <topology evidence="2">Multi-pass membrane protein</topology>
    </subcellularLocation>
</comment>
<feature type="domain" description="PAC" evidence="12">
    <location>
        <begin position="103"/>
        <end position="155"/>
    </location>
</feature>
<organism evidence="13 14">
    <name type="scientific">Aquabacterium commune</name>
    <dbReference type="NCBI Taxonomy" id="70586"/>
    <lineage>
        <taxon>Bacteria</taxon>
        <taxon>Pseudomonadati</taxon>
        <taxon>Pseudomonadota</taxon>
        <taxon>Betaproteobacteria</taxon>
        <taxon>Burkholderiales</taxon>
        <taxon>Aquabacterium</taxon>
    </lineage>
</organism>
<dbReference type="Gene3D" id="1.10.287.130">
    <property type="match status" value="1"/>
</dbReference>
<dbReference type="Gene3D" id="3.30.450.20">
    <property type="entry name" value="PAS domain"/>
    <property type="match status" value="1"/>
</dbReference>
<keyword evidence="4 7" id="KW-0597">Phosphoprotein</keyword>
<dbReference type="OrthoDB" id="5519028at2"/>
<comment type="caution">
    <text evidence="13">The sequence shown here is derived from an EMBL/GenBank/DDBJ whole genome shotgun (WGS) entry which is preliminary data.</text>
</comment>
<evidence type="ECO:0000256" key="3">
    <source>
        <dbReference type="ARBA" id="ARBA00012438"/>
    </source>
</evidence>
<dbReference type="Pfam" id="PF13426">
    <property type="entry name" value="PAS_9"/>
    <property type="match status" value="1"/>
</dbReference>
<dbReference type="InterPro" id="IPR001789">
    <property type="entry name" value="Sig_transdc_resp-reg_receiver"/>
</dbReference>
<dbReference type="EC" id="2.7.13.3" evidence="3"/>
<dbReference type="Pfam" id="PF02518">
    <property type="entry name" value="HATPase_c"/>
    <property type="match status" value="1"/>
</dbReference>
<dbReference type="PANTHER" id="PTHR43047:SF72">
    <property type="entry name" value="OSMOSENSING HISTIDINE PROTEIN KINASE SLN1"/>
    <property type="match status" value="1"/>
</dbReference>
<dbReference type="Pfam" id="PF00512">
    <property type="entry name" value="HisKA"/>
    <property type="match status" value="1"/>
</dbReference>
<dbReference type="PROSITE" id="PS50113">
    <property type="entry name" value="PAC"/>
    <property type="match status" value="1"/>
</dbReference>
<evidence type="ECO:0000313" key="14">
    <source>
        <dbReference type="Proteomes" id="UP000294593"/>
    </source>
</evidence>
<evidence type="ECO:0000256" key="2">
    <source>
        <dbReference type="ARBA" id="ARBA00004429"/>
    </source>
</evidence>
<reference evidence="13 14" key="1">
    <citation type="submission" date="2019-03" db="EMBL/GenBank/DDBJ databases">
        <title>Genomic Encyclopedia of Type Strains, Phase IV (KMG-IV): sequencing the most valuable type-strain genomes for metagenomic binning, comparative biology and taxonomic classification.</title>
        <authorList>
            <person name="Goeker M."/>
        </authorList>
    </citation>
    <scope>NUCLEOTIDE SEQUENCE [LARGE SCALE GENOMIC DNA]</scope>
    <source>
        <strain evidence="13 14">DSM 11901</strain>
    </source>
</reference>
<dbReference type="Pfam" id="PF00072">
    <property type="entry name" value="Response_reg"/>
    <property type="match status" value="1"/>
</dbReference>
<dbReference type="InterPro" id="IPR003661">
    <property type="entry name" value="HisK_dim/P_dom"/>
</dbReference>
<dbReference type="SMART" id="SM00086">
    <property type="entry name" value="PAC"/>
    <property type="match status" value="1"/>
</dbReference>
<evidence type="ECO:0000256" key="8">
    <source>
        <dbReference type="SAM" id="MobiDB-lite"/>
    </source>
</evidence>
<dbReference type="Gene3D" id="3.40.50.2300">
    <property type="match status" value="1"/>
</dbReference>
<evidence type="ECO:0000256" key="5">
    <source>
        <dbReference type="ARBA" id="ARBA00022679"/>
    </source>
</evidence>
<feature type="region of interest" description="Disordered" evidence="8">
    <location>
        <begin position="1"/>
        <end position="27"/>
    </location>
</feature>
<dbReference type="InterPro" id="IPR036890">
    <property type="entry name" value="HATPase_C_sf"/>
</dbReference>
<dbReference type="CDD" id="cd00130">
    <property type="entry name" value="PAS"/>
    <property type="match status" value="1"/>
</dbReference>
<dbReference type="NCBIfam" id="TIGR00229">
    <property type="entry name" value="sensory_box"/>
    <property type="match status" value="1"/>
</dbReference>
<dbReference type="AlphaFoldDB" id="A0A4R6R9Z5"/>
<dbReference type="InterPro" id="IPR035965">
    <property type="entry name" value="PAS-like_dom_sf"/>
</dbReference>
<dbReference type="InterPro" id="IPR005467">
    <property type="entry name" value="His_kinase_dom"/>
</dbReference>
<dbReference type="SMART" id="SM00448">
    <property type="entry name" value="REC"/>
    <property type="match status" value="1"/>
</dbReference>
<name>A0A4R6R9Z5_9BURK</name>
<proteinExistence type="predicted"/>
<evidence type="ECO:0000256" key="4">
    <source>
        <dbReference type="ARBA" id="ARBA00022553"/>
    </source>
</evidence>
<dbReference type="SMART" id="SM00387">
    <property type="entry name" value="HATPase_c"/>
    <property type="match status" value="1"/>
</dbReference>
<dbReference type="InterPro" id="IPR011006">
    <property type="entry name" value="CheY-like_superfamily"/>
</dbReference>
<keyword evidence="5" id="KW-0808">Transferase</keyword>
<dbReference type="InterPro" id="IPR036097">
    <property type="entry name" value="HisK_dim/P_sf"/>
</dbReference>